<proteinExistence type="predicted"/>
<dbReference type="STRING" id="415425.SAMN05444363_2767"/>
<evidence type="ECO:0000313" key="1">
    <source>
        <dbReference type="EMBL" id="SHJ14276.1"/>
    </source>
</evidence>
<dbReference type="OrthoDB" id="1351300at2"/>
<name>A0A1M6GWF7_9FLAO</name>
<sequence>MKKLFLLILFISLITSCKSKKTENTAVIIESSKVETIKKNRAFDLGTRLLESCNTSKFKPFSNEEATEKVIQNATPDKISLTCQKIRQRNGKFNYIKLLDVTYLKESEEYIFRYNIDYEKKYFMRELIVTINKENKVSAISTREIKPKPM</sequence>
<dbReference type="RefSeq" id="WP_073312091.1">
    <property type="nucleotide sequence ID" value="NZ_FQZI01000006.1"/>
</dbReference>
<accession>A0A1M6GWF7</accession>
<gene>
    <name evidence="1" type="ORF">SAMN05444363_2767</name>
</gene>
<dbReference type="AlphaFoldDB" id="A0A1M6GWF7"/>
<evidence type="ECO:0000313" key="2">
    <source>
        <dbReference type="Proteomes" id="UP000184488"/>
    </source>
</evidence>
<reference evidence="2" key="1">
    <citation type="submission" date="2016-11" db="EMBL/GenBank/DDBJ databases">
        <authorList>
            <person name="Varghese N."/>
            <person name="Submissions S."/>
        </authorList>
    </citation>
    <scope>NUCLEOTIDE SEQUENCE [LARGE SCALE GENOMIC DNA]</scope>
    <source>
        <strain evidence="2">DSM 18829</strain>
    </source>
</reference>
<dbReference type="Proteomes" id="UP000184488">
    <property type="component" value="Unassembled WGS sequence"/>
</dbReference>
<organism evidence="1 2">
    <name type="scientific">Flavobacterium terrae</name>
    <dbReference type="NCBI Taxonomy" id="415425"/>
    <lineage>
        <taxon>Bacteria</taxon>
        <taxon>Pseudomonadati</taxon>
        <taxon>Bacteroidota</taxon>
        <taxon>Flavobacteriia</taxon>
        <taxon>Flavobacteriales</taxon>
        <taxon>Flavobacteriaceae</taxon>
        <taxon>Flavobacterium</taxon>
    </lineage>
</organism>
<evidence type="ECO:0008006" key="3">
    <source>
        <dbReference type="Google" id="ProtNLM"/>
    </source>
</evidence>
<keyword evidence="2" id="KW-1185">Reference proteome</keyword>
<dbReference type="EMBL" id="FQZI01000006">
    <property type="protein sequence ID" value="SHJ14276.1"/>
    <property type="molecule type" value="Genomic_DNA"/>
</dbReference>
<dbReference type="PROSITE" id="PS51257">
    <property type="entry name" value="PROKAR_LIPOPROTEIN"/>
    <property type="match status" value="1"/>
</dbReference>
<protein>
    <recommendedName>
        <fullName evidence="3">Lipoprotein</fullName>
    </recommendedName>
</protein>